<accession>A0ACC0Y0M6</accession>
<sequence>MGGRGKHSKPNKSSKVLFKFGKQVKMSLGFGVLPFCFFVRFLFCLLTREPCWWLVLVMSLFLGGLCDFVFGSFFFVGGWNVEHVALLVSALGLCFFVGCVMWWCGSIHGKGGKAWRLLDFFFLEFLR</sequence>
<protein>
    <submittedName>
        <fullName evidence="1">Uncharacterized protein</fullName>
    </submittedName>
</protein>
<evidence type="ECO:0000313" key="1">
    <source>
        <dbReference type="EMBL" id="KAJ0027967.1"/>
    </source>
</evidence>
<dbReference type="Proteomes" id="UP001163603">
    <property type="component" value="Chromosome 9"/>
</dbReference>
<reference evidence="2" key="1">
    <citation type="journal article" date="2023" name="G3 (Bethesda)">
        <title>Genome assembly and association tests identify interacting loci associated with vigor, precocity, and sex in interspecific pistachio rootstocks.</title>
        <authorList>
            <person name="Palmer W."/>
            <person name="Jacygrad E."/>
            <person name="Sagayaradj S."/>
            <person name="Cavanaugh K."/>
            <person name="Han R."/>
            <person name="Bertier L."/>
            <person name="Beede B."/>
            <person name="Kafkas S."/>
            <person name="Golino D."/>
            <person name="Preece J."/>
            <person name="Michelmore R."/>
        </authorList>
    </citation>
    <scope>NUCLEOTIDE SEQUENCE [LARGE SCALE GENOMIC DNA]</scope>
</reference>
<dbReference type="EMBL" id="CM047744">
    <property type="protein sequence ID" value="KAJ0027967.1"/>
    <property type="molecule type" value="Genomic_DNA"/>
</dbReference>
<comment type="caution">
    <text evidence="1">The sequence shown here is derived from an EMBL/GenBank/DDBJ whole genome shotgun (WGS) entry which is preliminary data.</text>
</comment>
<name>A0ACC0Y0M6_9ROSI</name>
<evidence type="ECO:0000313" key="2">
    <source>
        <dbReference type="Proteomes" id="UP001163603"/>
    </source>
</evidence>
<organism evidence="1 2">
    <name type="scientific">Pistacia integerrima</name>
    <dbReference type="NCBI Taxonomy" id="434235"/>
    <lineage>
        <taxon>Eukaryota</taxon>
        <taxon>Viridiplantae</taxon>
        <taxon>Streptophyta</taxon>
        <taxon>Embryophyta</taxon>
        <taxon>Tracheophyta</taxon>
        <taxon>Spermatophyta</taxon>
        <taxon>Magnoliopsida</taxon>
        <taxon>eudicotyledons</taxon>
        <taxon>Gunneridae</taxon>
        <taxon>Pentapetalae</taxon>
        <taxon>rosids</taxon>
        <taxon>malvids</taxon>
        <taxon>Sapindales</taxon>
        <taxon>Anacardiaceae</taxon>
        <taxon>Pistacia</taxon>
    </lineage>
</organism>
<gene>
    <name evidence="1" type="ORF">Pint_35921</name>
</gene>
<proteinExistence type="predicted"/>
<keyword evidence="2" id="KW-1185">Reference proteome</keyword>